<organism evidence="2 3">
    <name type="scientific">Eubacterium oxidoreducens</name>
    <dbReference type="NCBI Taxonomy" id="1732"/>
    <lineage>
        <taxon>Bacteria</taxon>
        <taxon>Bacillati</taxon>
        <taxon>Bacillota</taxon>
        <taxon>Clostridia</taxon>
        <taxon>Eubacteriales</taxon>
        <taxon>Eubacteriaceae</taxon>
        <taxon>Eubacterium</taxon>
    </lineage>
</organism>
<dbReference type="PANTHER" id="PTHR46211">
    <property type="entry name" value="GLYCEROPHOSPHORYL DIESTER PHOSPHODIESTERASE"/>
    <property type="match status" value="1"/>
</dbReference>
<dbReference type="SUPFAM" id="SSF49373">
    <property type="entry name" value="Invasin/intimin cell-adhesion fragments"/>
    <property type="match status" value="3"/>
</dbReference>
<dbReference type="AlphaFoldDB" id="A0A1G5ZZM7"/>
<dbReference type="Gene3D" id="2.60.40.1080">
    <property type="match status" value="3"/>
</dbReference>
<dbReference type="PANTHER" id="PTHR46211:SF1">
    <property type="entry name" value="GLYCEROPHOSPHODIESTER PHOSPHODIESTERASE, CYTOPLASMIC"/>
    <property type="match status" value="1"/>
</dbReference>
<dbReference type="InterPro" id="IPR003343">
    <property type="entry name" value="Big_2"/>
</dbReference>
<sequence>MKLIKKIEERNKLYFITIILIFLLLILMKPTDTQAASKISLYYGNNVTMNSVGINKKLNWTSQDTSIIKINGNKIKAVGIGKTYLTATKNGKTVKKKIVVKKAKYVLSKNKLTINLKSSKKITGKYYGTMSKKITYQSSNKKVATVTKNGKVKAKKTGTSKIKVTTSDQKTQTVKVKVVNPYPITLTSETKKMFVGKKVTVPLTTASKKYISHFTFSSSNKSVATVSKKGVITAKKRGTTTITIKSDYETKKITLTVYNNIDMSSANFIAHRGYHEYYIENTLAAYIAAVGKGYYGAETDVQSTSDGVFVLSHNTNLKNTYGIDAEISDYTYEELKELTSNESENEQITTLQEYLNLMSKTDMCPFVEIKSTITDEQIGEIVDMVEEYGLKDVTYFTATSWKNAVYLREYDDTINVRYITSSASPDLDALEYYNMGITWKYTVALNHPEIVNEMNERKISISVYSVTSKYKVDDLINCGINVISTDTLF</sequence>
<dbReference type="SUPFAM" id="SSF51695">
    <property type="entry name" value="PLC-like phosphodiesterases"/>
    <property type="match status" value="1"/>
</dbReference>
<dbReference type="GO" id="GO:0008081">
    <property type="term" value="F:phosphoric diester hydrolase activity"/>
    <property type="evidence" value="ECO:0007669"/>
    <property type="project" value="InterPro"/>
</dbReference>
<dbReference type="PROSITE" id="PS51704">
    <property type="entry name" value="GP_PDE"/>
    <property type="match status" value="1"/>
</dbReference>
<dbReference type="Pfam" id="PF03009">
    <property type="entry name" value="GDPD"/>
    <property type="match status" value="1"/>
</dbReference>
<protein>
    <submittedName>
        <fullName evidence="2">Ig-like domain (Group 2)</fullName>
    </submittedName>
</protein>
<dbReference type="SMART" id="SM00635">
    <property type="entry name" value="BID_2"/>
    <property type="match status" value="3"/>
</dbReference>
<evidence type="ECO:0000259" key="1">
    <source>
        <dbReference type="PROSITE" id="PS51704"/>
    </source>
</evidence>
<evidence type="ECO:0000313" key="2">
    <source>
        <dbReference type="EMBL" id="SDB01617.1"/>
    </source>
</evidence>
<accession>A0A1G5ZZM7</accession>
<dbReference type="Pfam" id="PF02368">
    <property type="entry name" value="Big_2"/>
    <property type="match status" value="2"/>
</dbReference>
<feature type="domain" description="GP-PDE" evidence="1">
    <location>
        <begin position="266"/>
        <end position="489"/>
    </location>
</feature>
<dbReference type="Gene3D" id="3.20.20.190">
    <property type="entry name" value="Phosphatidylinositol (PI) phosphodiesterase"/>
    <property type="match status" value="1"/>
</dbReference>
<dbReference type="EMBL" id="FMXR01000004">
    <property type="protein sequence ID" value="SDB01617.1"/>
    <property type="molecule type" value="Genomic_DNA"/>
</dbReference>
<dbReference type="GO" id="GO:0006629">
    <property type="term" value="P:lipid metabolic process"/>
    <property type="evidence" value="ECO:0007669"/>
    <property type="project" value="InterPro"/>
</dbReference>
<dbReference type="InterPro" id="IPR017946">
    <property type="entry name" value="PLC-like_Pdiesterase_TIM-brl"/>
</dbReference>
<dbReference type="STRING" id="1732.SAMN02910417_00003"/>
<dbReference type="InterPro" id="IPR030395">
    <property type="entry name" value="GP_PDE_dom"/>
</dbReference>
<keyword evidence="3" id="KW-1185">Reference proteome</keyword>
<dbReference type="RefSeq" id="WP_090170611.1">
    <property type="nucleotide sequence ID" value="NZ_FMXR01000004.1"/>
</dbReference>
<evidence type="ECO:0000313" key="3">
    <source>
        <dbReference type="Proteomes" id="UP000199228"/>
    </source>
</evidence>
<gene>
    <name evidence="2" type="ORF">SAMN02910417_00003</name>
</gene>
<reference evidence="2 3" key="1">
    <citation type="submission" date="2016-10" db="EMBL/GenBank/DDBJ databases">
        <authorList>
            <person name="de Groot N.N."/>
        </authorList>
    </citation>
    <scope>NUCLEOTIDE SEQUENCE [LARGE SCALE GENOMIC DNA]</scope>
    <source>
        <strain evidence="2 3">DSM 3217</strain>
    </source>
</reference>
<dbReference type="OrthoDB" id="384721at2"/>
<dbReference type="InterPro" id="IPR008964">
    <property type="entry name" value="Invasin/intimin_cell_adhesion"/>
</dbReference>
<dbReference type="Proteomes" id="UP000199228">
    <property type="component" value="Unassembled WGS sequence"/>
</dbReference>
<proteinExistence type="predicted"/>
<name>A0A1G5ZZM7_EUBOX</name>